<reference evidence="3" key="1">
    <citation type="journal article" date="2020" name="Fungal Divers.">
        <title>Resolving the Mortierellaceae phylogeny through synthesis of multi-gene phylogenetics and phylogenomics.</title>
        <authorList>
            <person name="Vandepol N."/>
            <person name="Liber J."/>
            <person name="Desiro A."/>
            <person name="Na H."/>
            <person name="Kennedy M."/>
            <person name="Barry K."/>
            <person name="Grigoriev I.V."/>
            <person name="Miller A.N."/>
            <person name="O'Donnell K."/>
            <person name="Stajich J.E."/>
            <person name="Bonito G."/>
        </authorList>
    </citation>
    <scope>NUCLEOTIDE SEQUENCE</scope>
    <source>
        <strain evidence="3">CK1249</strain>
    </source>
</reference>
<feature type="region of interest" description="Disordered" evidence="1">
    <location>
        <begin position="411"/>
        <end position="433"/>
    </location>
</feature>
<keyword evidence="4" id="KW-1185">Reference proteome</keyword>
<accession>A0A9P6IVU2</accession>
<feature type="region of interest" description="Disordered" evidence="1">
    <location>
        <begin position="1"/>
        <end position="163"/>
    </location>
</feature>
<keyword evidence="2" id="KW-0472">Membrane</keyword>
<evidence type="ECO:0000256" key="1">
    <source>
        <dbReference type="SAM" id="MobiDB-lite"/>
    </source>
</evidence>
<feature type="region of interest" description="Disordered" evidence="1">
    <location>
        <begin position="362"/>
        <end position="383"/>
    </location>
</feature>
<dbReference type="EMBL" id="JAAAHY010001588">
    <property type="protein sequence ID" value="KAF9947970.1"/>
    <property type="molecule type" value="Genomic_DNA"/>
</dbReference>
<protein>
    <submittedName>
        <fullName evidence="3">Uncharacterized protein</fullName>
    </submittedName>
</protein>
<keyword evidence="2" id="KW-0812">Transmembrane</keyword>
<comment type="caution">
    <text evidence="3">The sequence shown here is derived from an EMBL/GenBank/DDBJ whole genome shotgun (WGS) entry which is preliminary data.</text>
</comment>
<sequence length="587" mass="65071">MKSEQPELWSPPPSSSASTPAASLSGEDTDAEDRRPAYDSDELQYPSSDSDLKKDASDSNDAEASSQDLLLRQRPPPATLASLKSTDTLPLHHRTDSGSSSDPNMDFCIVERVDREEPLDDQVVPPRATQHKDPKSAPATATVPEIKATRPHQAAAGEQEASPSQLLPSLLDYDAVLTTVTATNTTTTTNTTSATKGITRLALDPKRPIQTARRCHPSPTEPIQTARSDRFSPYPFTHTSMPAVTETSLSRNKSHFSSTSKPTESKTSLSRHKRRSFAQESQLFRLAVLGAVGVSVLLILGIVGAIRSTRSASVQPPSHALLRGVDYTSDGLMGIVHIDLYTSKGTPFLSHRVHPFHVRVNQGDQGKKNWTPPTTPRRARRNLPDFNAPLVQDLGNGTYRLHLHRPDRAHYRRQQTPPSQNQYPHQDQDQDQDHTSALGFKSWFCPEMSPYYLHLWFENGTRVPDTPHRLEWSSTTVPLHHKASLSLRAGVMMSSSRAVFEPPHGQDHQEQGALRIWTHGLQPVLCELYRISDAVMSFTFVTSQVVLSLIAHSIDRLVGSEDFVYTHAVKGWMRAQYHSKALISRAS</sequence>
<feature type="transmembrane region" description="Helical" evidence="2">
    <location>
        <begin position="283"/>
        <end position="306"/>
    </location>
</feature>
<feature type="compositionally biased region" description="Polar residues" evidence="1">
    <location>
        <begin position="237"/>
        <end position="251"/>
    </location>
</feature>
<keyword evidence="2" id="KW-1133">Transmembrane helix</keyword>
<evidence type="ECO:0000256" key="2">
    <source>
        <dbReference type="SAM" id="Phobius"/>
    </source>
</evidence>
<proteinExistence type="predicted"/>
<feature type="compositionally biased region" description="Polar residues" evidence="1">
    <location>
        <begin position="414"/>
        <end position="425"/>
    </location>
</feature>
<dbReference type="AlphaFoldDB" id="A0A9P6IVU2"/>
<name>A0A9P6IVU2_MORAP</name>
<feature type="non-terminal residue" evidence="3">
    <location>
        <position position="587"/>
    </location>
</feature>
<dbReference type="Proteomes" id="UP000738359">
    <property type="component" value="Unassembled WGS sequence"/>
</dbReference>
<evidence type="ECO:0000313" key="3">
    <source>
        <dbReference type="EMBL" id="KAF9947970.1"/>
    </source>
</evidence>
<dbReference type="OrthoDB" id="2377689at2759"/>
<gene>
    <name evidence="3" type="ORF">BGZ70_002412</name>
</gene>
<feature type="region of interest" description="Disordered" evidence="1">
    <location>
        <begin position="211"/>
        <end position="274"/>
    </location>
</feature>
<evidence type="ECO:0000313" key="4">
    <source>
        <dbReference type="Proteomes" id="UP000738359"/>
    </source>
</evidence>
<feature type="compositionally biased region" description="Low complexity" evidence="1">
    <location>
        <begin position="257"/>
        <end position="268"/>
    </location>
</feature>
<organism evidence="3 4">
    <name type="scientific">Mortierella alpina</name>
    <name type="common">Oleaginous fungus</name>
    <name type="synonym">Mortierella renispora</name>
    <dbReference type="NCBI Taxonomy" id="64518"/>
    <lineage>
        <taxon>Eukaryota</taxon>
        <taxon>Fungi</taxon>
        <taxon>Fungi incertae sedis</taxon>
        <taxon>Mucoromycota</taxon>
        <taxon>Mortierellomycotina</taxon>
        <taxon>Mortierellomycetes</taxon>
        <taxon>Mortierellales</taxon>
        <taxon>Mortierellaceae</taxon>
        <taxon>Mortierella</taxon>
    </lineage>
</organism>
<feature type="compositionally biased region" description="Low complexity" evidence="1">
    <location>
        <begin position="15"/>
        <end position="25"/>
    </location>
</feature>